<evidence type="ECO:0000259" key="2">
    <source>
        <dbReference type="SMART" id="SM01008"/>
    </source>
</evidence>
<dbReference type="Gene3D" id="3.90.1170.50">
    <property type="entry name" value="Aldehyde oxidase/xanthine dehydrogenase, a/b hammerhead"/>
    <property type="match status" value="1"/>
</dbReference>
<protein>
    <submittedName>
        <fullName evidence="3">Xanthine dehydrogenase family protein molybdopterin-binding subunit</fullName>
    </submittedName>
</protein>
<proteinExistence type="predicted"/>
<dbReference type="InterPro" id="IPR052516">
    <property type="entry name" value="N-heterocyclic_Hydroxylase"/>
</dbReference>
<dbReference type="SMART" id="SM01008">
    <property type="entry name" value="Ald_Xan_dh_C"/>
    <property type="match status" value="1"/>
</dbReference>
<dbReference type="SUPFAM" id="SSF56003">
    <property type="entry name" value="Molybdenum cofactor-binding domain"/>
    <property type="match status" value="2"/>
</dbReference>
<name>A0A537KTF3_9BACT</name>
<dbReference type="PANTHER" id="PTHR47495">
    <property type="entry name" value="ALDEHYDE DEHYDROGENASE"/>
    <property type="match status" value="1"/>
</dbReference>
<dbReference type="InterPro" id="IPR006311">
    <property type="entry name" value="TAT_signal"/>
</dbReference>
<sequence>MRLTQSDRARHPARRPGDAVMSAARDVSRRVFLETSGALLIGFALAPQAALSQDRPAALPGSLNTNRMLDAWLRIDPNGTVTIFTGKIELGQGIGTALAQIAADELDVNLERIQIVSGDTARTPNEGLTAGSLSMEQSGTALRFACAEARDVLVSAAAAKLGVPAADLKVSDGAVRTPSGEAVTYWVLAGSADLKREATAKAPPKPASERRWVGRSVVRRDIPKKFTGGAAYVQDVRLPGMVFGRVVRPPSAGARLVSVDEAAVRRMPGVVIVVRNGDFLAVAATREEQAIRAREALKTSARWKETASLPPADGALYTYLMSLPVPGQTVAEKTAVTAAPTKTLEALYTRPYQCHASMGPSCAVAQWQDGKLIVWTHSQGVFLLRAELA</sequence>
<dbReference type="InterPro" id="IPR046867">
    <property type="entry name" value="AldOxase/xan_DH_MoCoBD2"/>
</dbReference>
<feature type="compositionally biased region" description="Basic and acidic residues" evidence="1">
    <location>
        <begin position="1"/>
        <end position="10"/>
    </location>
</feature>
<dbReference type="PROSITE" id="PS51318">
    <property type="entry name" value="TAT"/>
    <property type="match status" value="1"/>
</dbReference>
<organism evidence="3 4">
    <name type="scientific">Candidatus Segetimicrobium genomatis</name>
    <dbReference type="NCBI Taxonomy" id="2569760"/>
    <lineage>
        <taxon>Bacteria</taxon>
        <taxon>Bacillati</taxon>
        <taxon>Candidatus Sysuimicrobiota</taxon>
        <taxon>Candidatus Sysuimicrobiia</taxon>
        <taxon>Candidatus Sysuimicrobiales</taxon>
        <taxon>Candidatus Segetimicrobiaceae</taxon>
        <taxon>Candidatus Segetimicrobium</taxon>
    </lineage>
</organism>
<dbReference type="InterPro" id="IPR037165">
    <property type="entry name" value="AldOxase/xan_DH_Mopterin-bd_sf"/>
</dbReference>
<accession>A0A537KTF3</accession>
<dbReference type="GO" id="GO:0016491">
    <property type="term" value="F:oxidoreductase activity"/>
    <property type="evidence" value="ECO:0007669"/>
    <property type="project" value="InterPro"/>
</dbReference>
<dbReference type="EMBL" id="VBAL01000146">
    <property type="protein sequence ID" value="TMI99028.1"/>
    <property type="molecule type" value="Genomic_DNA"/>
</dbReference>
<dbReference type="Pfam" id="PF01315">
    <property type="entry name" value="Ald_Xan_dh_C"/>
    <property type="match status" value="1"/>
</dbReference>
<comment type="caution">
    <text evidence="3">The sequence shown here is derived from an EMBL/GenBank/DDBJ whole genome shotgun (WGS) entry which is preliminary data.</text>
</comment>
<feature type="domain" description="Aldehyde oxidase/xanthine dehydrogenase a/b hammerhead" evidence="2">
    <location>
        <begin position="227"/>
        <end position="307"/>
    </location>
</feature>
<evidence type="ECO:0000313" key="3">
    <source>
        <dbReference type="EMBL" id="TMI99028.1"/>
    </source>
</evidence>
<feature type="non-terminal residue" evidence="3">
    <location>
        <position position="389"/>
    </location>
</feature>
<evidence type="ECO:0000313" key="4">
    <source>
        <dbReference type="Proteomes" id="UP000319353"/>
    </source>
</evidence>
<dbReference type="PANTHER" id="PTHR47495:SF1">
    <property type="entry name" value="BLL3820 PROTEIN"/>
    <property type="match status" value="1"/>
</dbReference>
<reference evidence="3 4" key="1">
    <citation type="journal article" date="2019" name="Nat. Microbiol.">
        <title>Mediterranean grassland soil C-N compound turnover is dependent on rainfall and depth, and is mediated by genomically divergent microorganisms.</title>
        <authorList>
            <person name="Diamond S."/>
            <person name="Andeer P.F."/>
            <person name="Li Z."/>
            <person name="Crits-Christoph A."/>
            <person name="Burstein D."/>
            <person name="Anantharaman K."/>
            <person name="Lane K.R."/>
            <person name="Thomas B.C."/>
            <person name="Pan C."/>
            <person name="Northen T.R."/>
            <person name="Banfield J.F."/>
        </authorList>
    </citation>
    <scope>NUCLEOTIDE SEQUENCE [LARGE SCALE GENOMIC DNA]</scope>
    <source>
        <strain evidence="3">NP_4</strain>
    </source>
</reference>
<dbReference type="Gene3D" id="3.30.365.10">
    <property type="entry name" value="Aldehyde oxidase/xanthine dehydrogenase, molybdopterin binding domain"/>
    <property type="match status" value="3"/>
</dbReference>
<gene>
    <name evidence="3" type="ORF">E6H01_11580</name>
</gene>
<dbReference type="AlphaFoldDB" id="A0A537KTF3"/>
<evidence type="ECO:0000256" key="1">
    <source>
        <dbReference type="SAM" id="MobiDB-lite"/>
    </source>
</evidence>
<dbReference type="InterPro" id="IPR000674">
    <property type="entry name" value="Ald_Oxase/Xan_DH_a/b"/>
</dbReference>
<dbReference type="Proteomes" id="UP000319353">
    <property type="component" value="Unassembled WGS sequence"/>
</dbReference>
<dbReference type="Pfam" id="PF20256">
    <property type="entry name" value="MoCoBD_2"/>
    <property type="match status" value="1"/>
</dbReference>
<feature type="region of interest" description="Disordered" evidence="1">
    <location>
        <begin position="1"/>
        <end position="20"/>
    </location>
</feature>